<organism evidence="1 2">
    <name type="scientific">Vaccinium darrowii</name>
    <dbReference type="NCBI Taxonomy" id="229202"/>
    <lineage>
        <taxon>Eukaryota</taxon>
        <taxon>Viridiplantae</taxon>
        <taxon>Streptophyta</taxon>
        <taxon>Embryophyta</taxon>
        <taxon>Tracheophyta</taxon>
        <taxon>Spermatophyta</taxon>
        <taxon>Magnoliopsida</taxon>
        <taxon>eudicotyledons</taxon>
        <taxon>Gunneridae</taxon>
        <taxon>Pentapetalae</taxon>
        <taxon>asterids</taxon>
        <taxon>Ericales</taxon>
        <taxon>Ericaceae</taxon>
        <taxon>Vaccinioideae</taxon>
        <taxon>Vaccinieae</taxon>
        <taxon>Vaccinium</taxon>
    </lineage>
</organism>
<dbReference type="EMBL" id="CM037154">
    <property type="protein sequence ID" value="KAH7860377.1"/>
    <property type="molecule type" value="Genomic_DNA"/>
</dbReference>
<evidence type="ECO:0000313" key="2">
    <source>
        <dbReference type="Proteomes" id="UP000828048"/>
    </source>
</evidence>
<dbReference type="Proteomes" id="UP000828048">
    <property type="component" value="Chromosome 4"/>
</dbReference>
<protein>
    <submittedName>
        <fullName evidence="1">Uncharacterized protein</fullName>
    </submittedName>
</protein>
<reference evidence="1 2" key="1">
    <citation type="journal article" date="2021" name="Hortic Res">
        <title>High-quality reference genome and annotation aids understanding of berry development for evergreen blueberry (Vaccinium darrowii).</title>
        <authorList>
            <person name="Yu J."/>
            <person name="Hulse-Kemp A.M."/>
            <person name="Babiker E."/>
            <person name="Staton M."/>
        </authorList>
    </citation>
    <scope>NUCLEOTIDE SEQUENCE [LARGE SCALE GENOMIC DNA]</scope>
    <source>
        <strain evidence="2">cv. NJ 8807/NJ 8810</strain>
        <tissue evidence="1">Young leaf</tissue>
    </source>
</reference>
<name>A0ACB7Z4A6_9ERIC</name>
<evidence type="ECO:0000313" key="1">
    <source>
        <dbReference type="EMBL" id="KAH7860377.1"/>
    </source>
</evidence>
<gene>
    <name evidence="1" type="ORF">Vadar_012742</name>
</gene>
<keyword evidence="2" id="KW-1185">Reference proteome</keyword>
<comment type="caution">
    <text evidence="1">The sequence shown here is derived from an EMBL/GenBank/DDBJ whole genome shotgun (WGS) entry which is preliminary data.</text>
</comment>
<proteinExistence type="predicted"/>
<sequence>MATKNGYVEMVKEILKEYPWAVEHVDHRGRTILHVAIKYRQMEVLDLVEGMGVLKRLERKVDKNFNTILHMVGEKTKDRIVPKVRGPAFELQENLLLFEHVWEICPRSLQNTINKKKKTAQQLFEEMNEPLREKANEWIKRTAENCSIVAVLIATVAFAAAYTIPGGSDQSTGFPILLNRPFFVVFTTDLSLLFSP</sequence>
<accession>A0ACB7Z4A6</accession>